<organism evidence="2 3">
    <name type="scientific">Brevibacterium aurantiacum</name>
    <dbReference type="NCBI Taxonomy" id="273384"/>
    <lineage>
        <taxon>Bacteria</taxon>
        <taxon>Bacillati</taxon>
        <taxon>Actinomycetota</taxon>
        <taxon>Actinomycetes</taxon>
        <taxon>Micrococcales</taxon>
        <taxon>Brevibacteriaceae</taxon>
        <taxon>Brevibacterium</taxon>
    </lineage>
</organism>
<dbReference type="InterPro" id="IPR012337">
    <property type="entry name" value="RNaseH-like_sf"/>
</dbReference>
<dbReference type="EMBL" id="NRGP01000003">
    <property type="protein sequence ID" value="PCC48034.1"/>
    <property type="molecule type" value="Genomic_DNA"/>
</dbReference>
<dbReference type="RefSeq" id="WP_096161600.1">
    <property type="nucleotide sequence ID" value="NZ_FXZG01000023.1"/>
</dbReference>
<accession>A0A2A3Z925</accession>
<protein>
    <recommendedName>
        <fullName evidence="1">Integrase catalytic domain-containing protein</fullName>
    </recommendedName>
</protein>
<dbReference type="InterPro" id="IPR001584">
    <property type="entry name" value="Integrase_cat-core"/>
</dbReference>
<proteinExistence type="predicted"/>
<evidence type="ECO:0000313" key="2">
    <source>
        <dbReference type="EMBL" id="PCC48034.1"/>
    </source>
</evidence>
<dbReference type="AlphaFoldDB" id="A0A2A3Z925"/>
<dbReference type="Pfam" id="PF13683">
    <property type="entry name" value="rve_3"/>
    <property type="match status" value="1"/>
</dbReference>
<feature type="domain" description="Integrase catalytic" evidence="1">
    <location>
        <begin position="1"/>
        <end position="46"/>
    </location>
</feature>
<sequence length="64" mass="7349">MNSVYKAELVDRKVWSGLIEVMAETSKWIGWYNGRRLHSAIGYRPPFEVHREWIEGSGNEAVAA</sequence>
<dbReference type="Proteomes" id="UP000217564">
    <property type="component" value="Unassembled WGS sequence"/>
</dbReference>
<evidence type="ECO:0000259" key="1">
    <source>
        <dbReference type="Pfam" id="PF13683"/>
    </source>
</evidence>
<dbReference type="GO" id="GO:0015074">
    <property type="term" value="P:DNA integration"/>
    <property type="evidence" value="ECO:0007669"/>
    <property type="project" value="InterPro"/>
</dbReference>
<comment type="caution">
    <text evidence="2">The sequence shown here is derived from an EMBL/GenBank/DDBJ whole genome shotgun (WGS) entry which is preliminary data.</text>
</comment>
<dbReference type="SUPFAM" id="SSF53098">
    <property type="entry name" value="Ribonuclease H-like"/>
    <property type="match status" value="1"/>
</dbReference>
<reference evidence="2 3" key="1">
    <citation type="journal article" date="2017" name="Elife">
        <title>Extensive horizontal gene transfer in cheese-associated bacteria.</title>
        <authorList>
            <person name="Bonham K.S."/>
            <person name="Wolfe B.E."/>
            <person name="Dutton R.J."/>
        </authorList>
    </citation>
    <scope>NUCLEOTIDE SEQUENCE [LARGE SCALE GENOMIC DNA]</scope>
    <source>
        <strain evidence="2 3">947_7</strain>
    </source>
</reference>
<gene>
    <name evidence="2" type="ORF">CIK64_02040</name>
</gene>
<evidence type="ECO:0000313" key="3">
    <source>
        <dbReference type="Proteomes" id="UP000217564"/>
    </source>
</evidence>
<name>A0A2A3Z925_BREAU</name>